<protein>
    <submittedName>
        <fullName evidence="1">Uncharacterized protein</fullName>
    </submittedName>
</protein>
<reference evidence="1 2" key="1">
    <citation type="submission" date="2009-11" db="EMBL/GenBank/DDBJ databases">
        <authorList>
            <person name="Weinstock G."/>
            <person name="Sodergren E."/>
            <person name="Clifton S."/>
            <person name="Fulton L."/>
            <person name="Fulton B."/>
            <person name="Courtney L."/>
            <person name="Fronick C."/>
            <person name="Harrison M."/>
            <person name="Strong C."/>
            <person name="Farmer C."/>
            <person name="Delahaunty K."/>
            <person name="Markovic C."/>
            <person name="Hall O."/>
            <person name="Minx P."/>
            <person name="Tomlinson C."/>
            <person name="Mitreva M."/>
            <person name="Nelson J."/>
            <person name="Hou S."/>
            <person name="Wollam A."/>
            <person name="Pepin K.H."/>
            <person name="Johnson M."/>
            <person name="Bhonagiri V."/>
            <person name="Nash W.E."/>
            <person name="Warren W."/>
            <person name="Chinwalla A."/>
            <person name="Mardis E.R."/>
            <person name="Wilson R.K."/>
        </authorList>
    </citation>
    <scope>NUCLEOTIDE SEQUENCE [LARGE SCALE GENOMIC DNA]</scope>
    <source>
        <strain evidence="1 2">F0302</strain>
    </source>
</reference>
<dbReference type="AlphaFoldDB" id="D1QTC0"/>
<accession>D1QTC0</accession>
<dbReference type="Proteomes" id="UP000004079">
    <property type="component" value="Unassembled WGS sequence"/>
</dbReference>
<proteinExistence type="predicted"/>
<comment type="caution">
    <text evidence="1">The sequence shown here is derived from an EMBL/GenBank/DDBJ whole genome shotgun (WGS) entry which is preliminary data.</text>
</comment>
<evidence type="ECO:0000313" key="1">
    <source>
        <dbReference type="EMBL" id="EFB31400.1"/>
    </source>
</evidence>
<dbReference type="EMBL" id="ACUZ02000037">
    <property type="protein sequence ID" value="EFB31400.1"/>
    <property type="molecule type" value="Genomic_DNA"/>
</dbReference>
<evidence type="ECO:0000313" key="2">
    <source>
        <dbReference type="Proteomes" id="UP000004079"/>
    </source>
</evidence>
<name>D1QTC0_9BACT</name>
<gene>
    <name evidence="1" type="ORF">HMPREF0971_02248</name>
</gene>
<sequence>MTQIASLFGACQQKREGMLASFPTAKIMIFCSDSKFGLNLVYKSFSLLKGVERKKLWWRKRKLWGGNP</sequence>
<dbReference type="HOGENOM" id="CLU_2790506_0_0_10"/>
<organism evidence="1 2">
    <name type="scientific">Segatella oris F0302</name>
    <dbReference type="NCBI Taxonomy" id="649760"/>
    <lineage>
        <taxon>Bacteria</taxon>
        <taxon>Pseudomonadati</taxon>
        <taxon>Bacteroidota</taxon>
        <taxon>Bacteroidia</taxon>
        <taxon>Bacteroidales</taxon>
        <taxon>Prevotellaceae</taxon>
        <taxon>Segatella</taxon>
    </lineage>
</organism>